<dbReference type="SUPFAM" id="SSF46689">
    <property type="entry name" value="Homeodomain-like"/>
    <property type="match status" value="1"/>
</dbReference>
<evidence type="ECO:0000313" key="7">
    <source>
        <dbReference type="Proteomes" id="UP000664303"/>
    </source>
</evidence>
<sequence>MSACSEKDYETWIDSLSKVCGRYQTKLPADAAFTGSVTLRRAALMELSNISTNAAGLIKSASDDRDDEESHFFMVLQKSGESLFEQLGNETLLSEGDVVLMDQRHPCAFRNHGLVEHVSFHVPSVLVTELCGRESLDFCRKLDRRSSRDNAIFRYLKQVYCEVVSGEHAVGLDCTMDNLVLACASGFSRTDRPLPADFVKLVKFNEVKLTLHRNLSDPDLDVDRIARQNSMSRRQLYRLFQHENRTPFEWIKHKRLQSAKRLLADDKFRGASILEIAQHCGFKELSHFTRSFSDLFGMSPGSYRKEAVWARDDLHS</sequence>
<accession>A0A939IL66</accession>
<keyword evidence="3" id="KW-0804">Transcription</keyword>
<keyword evidence="7" id="KW-1185">Reference proteome</keyword>
<gene>
    <name evidence="6" type="ORF">JYP50_06200</name>
</gene>
<reference evidence="6" key="1">
    <citation type="submission" date="2021-02" db="EMBL/GenBank/DDBJ databases">
        <title>PHA producing bacteria isolated from coastal sediment in Guangdong, Shenzhen.</title>
        <authorList>
            <person name="Zheng W."/>
            <person name="Yu S."/>
            <person name="Huang Y."/>
        </authorList>
    </citation>
    <scope>NUCLEOTIDE SEQUENCE</scope>
    <source>
        <strain evidence="6">TN14-10</strain>
    </source>
</reference>
<dbReference type="RefSeq" id="WP_206559614.1">
    <property type="nucleotide sequence ID" value="NZ_JAFKCZ010000004.1"/>
</dbReference>
<dbReference type="Gene3D" id="1.10.10.60">
    <property type="entry name" value="Homeodomain-like"/>
    <property type="match status" value="1"/>
</dbReference>
<keyword evidence="2" id="KW-0238">DNA-binding</keyword>
<dbReference type="Pfam" id="PF14525">
    <property type="entry name" value="AraC_binding_2"/>
    <property type="match status" value="1"/>
</dbReference>
<dbReference type="InterPro" id="IPR018060">
    <property type="entry name" value="HTH_AraC"/>
</dbReference>
<protein>
    <submittedName>
        <fullName evidence="6">Helix-turn-helix domain-containing protein</fullName>
    </submittedName>
</protein>
<dbReference type="AlphaFoldDB" id="A0A939IL66"/>
<dbReference type="InterPro" id="IPR050204">
    <property type="entry name" value="AraC_XylS_family_regulators"/>
</dbReference>
<dbReference type="Proteomes" id="UP000664303">
    <property type="component" value="Unassembled WGS sequence"/>
</dbReference>
<keyword evidence="1" id="KW-0805">Transcription regulation</keyword>
<feature type="domain" description="HTH araC/xylS-type" evidence="4">
    <location>
        <begin position="205"/>
        <end position="306"/>
    </location>
</feature>
<dbReference type="InterPro" id="IPR018062">
    <property type="entry name" value="HTH_AraC-typ_CS"/>
</dbReference>
<name>A0A939IL66_9GAMM</name>
<dbReference type="PRINTS" id="PR00032">
    <property type="entry name" value="HTHARAC"/>
</dbReference>
<evidence type="ECO:0000256" key="3">
    <source>
        <dbReference type="ARBA" id="ARBA00023163"/>
    </source>
</evidence>
<feature type="domain" description="PH" evidence="5">
    <location>
        <begin position="1"/>
        <end position="21"/>
    </location>
</feature>
<dbReference type="PROSITE" id="PS00041">
    <property type="entry name" value="HTH_ARAC_FAMILY_1"/>
    <property type="match status" value="1"/>
</dbReference>
<dbReference type="EMBL" id="JAFKCZ010000004">
    <property type="protein sequence ID" value="MBN7796170.1"/>
    <property type="molecule type" value="Genomic_DNA"/>
</dbReference>
<evidence type="ECO:0000259" key="4">
    <source>
        <dbReference type="PROSITE" id="PS01124"/>
    </source>
</evidence>
<dbReference type="PANTHER" id="PTHR46796">
    <property type="entry name" value="HTH-TYPE TRANSCRIPTIONAL ACTIVATOR RHAS-RELATED"/>
    <property type="match status" value="1"/>
</dbReference>
<dbReference type="InterPro" id="IPR020449">
    <property type="entry name" value="Tscrpt_reg_AraC-type_HTH"/>
</dbReference>
<evidence type="ECO:0000256" key="1">
    <source>
        <dbReference type="ARBA" id="ARBA00023015"/>
    </source>
</evidence>
<dbReference type="GO" id="GO:0043565">
    <property type="term" value="F:sequence-specific DNA binding"/>
    <property type="evidence" value="ECO:0007669"/>
    <property type="project" value="InterPro"/>
</dbReference>
<dbReference type="InterPro" id="IPR001849">
    <property type="entry name" value="PH_domain"/>
</dbReference>
<dbReference type="InterPro" id="IPR009057">
    <property type="entry name" value="Homeodomain-like_sf"/>
</dbReference>
<dbReference type="Pfam" id="PF12833">
    <property type="entry name" value="HTH_18"/>
    <property type="match status" value="1"/>
</dbReference>
<dbReference type="PROSITE" id="PS01124">
    <property type="entry name" value="HTH_ARAC_FAMILY_2"/>
    <property type="match status" value="1"/>
</dbReference>
<organism evidence="6 7">
    <name type="scientific">Parahaliea mediterranea</name>
    <dbReference type="NCBI Taxonomy" id="651086"/>
    <lineage>
        <taxon>Bacteria</taxon>
        <taxon>Pseudomonadati</taxon>
        <taxon>Pseudomonadota</taxon>
        <taxon>Gammaproteobacteria</taxon>
        <taxon>Cellvibrionales</taxon>
        <taxon>Halieaceae</taxon>
        <taxon>Parahaliea</taxon>
    </lineage>
</organism>
<proteinExistence type="predicted"/>
<evidence type="ECO:0000313" key="6">
    <source>
        <dbReference type="EMBL" id="MBN7796170.1"/>
    </source>
</evidence>
<comment type="caution">
    <text evidence="6">The sequence shown here is derived from an EMBL/GenBank/DDBJ whole genome shotgun (WGS) entry which is preliminary data.</text>
</comment>
<dbReference type="GO" id="GO:0003700">
    <property type="term" value="F:DNA-binding transcription factor activity"/>
    <property type="evidence" value="ECO:0007669"/>
    <property type="project" value="InterPro"/>
</dbReference>
<dbReference type="PANTHER" id="PTHR46796:SF6">
    <property type="entry name" value="ARAC SUBFAMILY"/>
    <property type="match status" value="1"/>
</dbReference>
<dbReference type="PROSITE" id="PS50003">
    <property type="entry name" value="PH_DOMAIN"/>
    <property type="match status" value="1"/>
</dbReference>
<dbReference type="SMART" id="SM00342">
    <property type="entry name" value="HTH_ARAC"/>
    <property type="match status" value="1"/>
</dbReference>
<evidence type="ECO:0000256" key="2">
    <source>
        <dbReference type="ARBA" id="ARBA00023125"/>
    </source>
</evidence>
<dbReference type="InterPro" id="IPR035418">
    <property type="entry name" value="AraC-bd_2"/>
</dbReference>
<evidence type="ECO:0000259" key="5">
    <source>
        <dbReference type="PROSITE" id="PS50003"/>
    </source>
</evidence>